<reference evidence="2 3" key="1">
    <citation type="submission" date="2014-02" db="EMBL/GenBank/DDBJ databases">
        <title>The complete genome of the phage of Vibrio sp. which is highly homologous to Vibro cyclitrophicus was sequenced and analyzed.</title>
        <authorList>
            <person name="Li Z."/>
            <person name="Xu Y."/>
            <person name="Zhang J."/>
        </authorList>
    </citation>
    <scope>NUCLEOTIDE SEQUENCE [LARGE SCALE GENOMIC DNA]</scope>
    <source>
        <strain evidence="2">Phi-Vc1</strain>
    </source>
</reference>
<keyword evidence="3" id="KW-1185">Reference proteome</keyword>
<accession>X2KUH1</accession>
<evidence type="ECO:0000313" key="2">
    <source>
        <dbReference type="EMBL" id="AHN84660.1"/>
    </source>
</evidence>
<organism evidence="2 3">
    <name type="scientific">Vibrio phage Vc1</name>
    <dbReference type="NCBI Taxonomy" id="1480731"/>
    <lineage>
        <taxon>Viruses</taxon>
        <taxon>Duplodnaviria</taxon>
        <taxon>Heunggongvirae</taxon>
        <taxon>Uroviricota</taxon>
        <taxon>Caudoviricetes</taxon>
        <taxon>Drexlerviridae</taxon>
        <taxon>Jhansiroadvirus</taxon>
        <taxon>Jhansiroadvirus gwaliVC1</taxon>
    </lineage>
</organism>
<dbReference type="Proteomes" id="UP000019741">
    <property type="component" value="Segment"/>
</dbReference>
<evidence type="ECO:0000313" key="3">
    <source>
        <dbReference type="Proteomes" id="UP000019741"/>
    </source>
</evidence>
<feature type="region of interest" description="Disordered" evidence="1">
    <location>
        <begin position="1"/>
        <end position="22"/>
    </location>
</feature>
<dbReference type="Pfam" id="PF25675">
    <property type="entry name" value="Phage_nozzle"/>
    <property type="match status" value="2"/>
</dbReference>
<dbReference type="EMBL" id="KJ502657">
    <property type="protein sequence ID" value="AHN84660.1"/>
    <property type="molecule type" value="Genomic_DNA"/>
</dbReference>
<dbReference type="InterPro" id="IPR058003">
    <property type="entry name" value="Phage_gp12"/>
</dbReference>
<proteinExistence type="predicted"/>
<sequence>MGRVTGSWERPIQGVSQQADKDRMDGQCTLQENFIPSPLSGLIKRVGTRHINKLMDSVSDKALWYSYNRGDDEAYIVLIEPDGDRPRVFDMAGNERIVNVNGGNEHYYRDPNPAQNLRLSTIADYTFLLNTTTTVKSKPDKTPKNPNMAIVYCQYATYARDYEVHVDGTKIAGYTTPLGDDPSHASYVKTNYIASTLASQINGVKFGSYTGNITWHSSSQGSGYGTLTIDRTPSKVNNCYNETTKRKVTPTVVSGSTLHFSSSSVSEGDTVRVEYEYKSTTDFSAELHGNAVYVKKKSGATFNISTIDSADGNDLVAVQDNVKQLTNLPPYAPDGYVVKVNNKEGYEANSYWLKAVSSSDTDQAGSRVSWEETTAQDTEYMLDNNTLPHTLISEADGTFTFDRGDWESRRVGNEKTNPFPSFVDKKINSIGTFQNRMLFTSGESAVFSRTNNFFDFFRETTQTESQSDPIDAFADADEINNLMHHAVLDGDIIFFAENGQFLIQGSKPITKDSLVFKKVTSYPLNIKARPAVTGESIMFSFIAGNYAGIREMFTDSFTDTKRARPITEHVAEYIKGVPIDLISSPNINTLFVRTNDDSKTLYVYDWLWAGDQKVQSAMHKWVLGGDVLFARFIRDNAYFVIKRGNGVYLEDLPISSDEDDNGLDFPVRLDRRAVVDATWDGSRWVMSLPFVPSSDDSLVFVRGEGCWKEDRGTSVIFEKEGDKYVTYDDLADTLQVQRCKLTVGVTFKSRFIPTKPYLKDANGRAIGLDRFTLGKVWLNYDSIGNTTVTVNDQASKRKWKYEYNGRLMGGWNNRVGFAPLDGGAFQFPVRLQAKQANFEIVTEDYRPFILRDMEWEGMFKQRGRRL</sequence>
<evidence type="ECO:0000256" key="1">
    <source>
        <dbReference type="SAM" id="MobiDB-lite"/>
    </source>
</evidence>
<gene>
    <name evidence="2" type="ORF">PV_009</name>
</gene>
<protein>
    <submittedName>
        <fullName evidence="2">Putative tail tubular protein B protein</fullName>
    </submittedName>
</protein>
<name>X2KUH1_9CAUD</name>